<dbReference type="AlphaFoldDB" id="A0AAW9S112"/>
<dbReference type="RefSeq" id="WP_346823637.1">
    <property type="nucleotide sequence ID" value="NZ_JBDKWZ010000017.1"/>
</dbReference>
<evidence type="ECO:0000313" key="2">
    <source>
        <dbReference type="EMBL" id="MEN7550857.1"/>
    </source>
</evidence>
<feature type="domain" description="KTSC" evidence="1">
    <location>
        <begin position="13"/>
        <end position="64"/>
    </location>
</feature>
<reference evidence="2 3" key="1">
    <citation type="submission" date="2024-04" db="EMBL/GenBank/DDBJ databases">
        <title>Novel genus in family Flammeovirgaceae.</title>
        <authorList>
            <person name="Nguyen T.H."/>
            <person name="Vuong T.Q."/>
            <person name="Le H."/>
            <person name="Kim S.-G."/>
        </authorList>
    </citation>
    <scope>NUCLEOTIDE SEQUENCE [LARGE SCALE GENOMIC DNA]</scope>
    <source>
        <strain evidence="2 3">JCM 23209</strain>
    </source>
</reference>
<proteinExistence type="predicted"/>
<gene>
    <name evidence="2" type="ORF">AAG747_23250</name>
</gene>
<evidence type="ECO:0000259" key="1">
    <source>
        <dbReference type="Pfam" id="PF13619"/>
    </source>
</evidence>
<dbReference type="EMBL" id="JBDKWZ010000017">
    <property type="protein sequence ID" value="MEN7550857.1"/>
    <property type="molecule type" value="Genomic_DNA"/>
</dbReference>
<evidence type="ECO:0000313" key="3">
    <source>
        <dbReference type="Proteomes" id="UP001403385"/>
    </source>
</evidence>
<accession>A0AAW9S112</accession>
<comment type="caution">
    <text evidence="2">The sequence shown here is derived from an EMBL/GenBank/DDBJ whole genome shotgun (WGS) entry which is preliminary data.</text>
</comment>
<keyword evidence="3" id="KW-1185">Reference proteome</keyword>
<name>A0AAW9S112_9BACT</name>
<dbReference type="Proteomes" id="UP001403385">
    <property type="component" value="Unassembled WGS sequence"/>
</dbReference>
<dbReference type="Pfam" id="PF13619">
    <property type="entry name" value="KTSC"/>
    <property type="match status" value="1"/>
</dbReference>
<sequence length="88" mass="10383">MREVVSEKVTIPQSSLIDYLVYNYEKRELHVKFKRGKHKGQLRMYHGFSRSEYEGVVNAESPGRTLLKYLAQKRPKHGGFFSKLKSFF</sequence>
<protein>
    <submittedName>
        <fullName evidence="2">KTSC domain-containing protein</fullName>
    </submittedName>
</protein>
<organism evidence="2 3">
    <name type="scientific">Rapidithrix thailandica</name>
    <dbReference type="NCBI Taxonomy" id="413964"/>
    <lineage>
        <taxon>Bacteria</taxon>
        <taxon>Pseudomonadati</taxon>
        <taxon>Bacteroidota</taxon>
        <taxon>Cytophagia</taxon>
        <taxon>Cytophagales</taxon>
        <taxon>Flammeovirgaceae</taxon>
        <taxon>Rapidithrix</taxon>
    </lineage>
</organism>
<dbReference type="InterPro" id="IPR025309">
    <property type="entry name" value="KTSC_dom"/>
</dbReference>